<feature type="chain" id="PRO_5043091155" description="Germin-like protein" evidence="9">
    <location>
        <begin position="22"/>
        <end position="232"/>
    </location>
</feature>
<protein>
    <recommendedName>
        <fullName evidence="9">Germin-like protein</fullName>
    </recommendedName>
</protein>
<evidence type="ECO:0000259" key="10">
    <source>
        <dbReference type="SMART" id="SM00835"/>
    </source>
</evidence>
<reference evidence="11 12" key="1">
    <citation type="journal article" date="2024" name="Nat. Commun.">
        <title>Phylogenomics reveals the evolutionary origins of lichenization in chlorophyte algae.</title>
        <authorList>
            <person name="Puginier C."/>
            <person name="Libourel C."/>
            <person name="Otte J."/>
            <person name="Skaloud P."/>
            <person name="Haon M."/>
            <person name="Grisel S."/>
            <person name="Petersen M."/>
            <person name="Berrin J.G."/>
            <person name="Delaux P.M."/>
            <person name="Dal Grande F."/>
            <person name="Keller J."/>
        </authorList>
    </citation>
    <scope>NUCLEOTIDE SEQUENCE [LARGE SCALE GENOMIC DNA]</scope>
    <source>
        <strain evidence="11 12">SAG 2145</strain>
    </source>
</reference>
<dbReference type="SUPFAM" id="SSF51182">
    <property type="entry name" value="RmlC-like cupins"/>
    <property type="match status" value="1"/>
</dbReference>
<dbReference type="AlphaFoldDB" id="A0AAW1QWW1"/>
<evidence type="ECO:0000256" key="6">
    <source>
        <dbReference type="ARBA" id="ARBA00023211"/>
    </source>
</evidence>
<proteinExistence type="inferred from homology"/>
<keyword evidence="9" id="KW-0732">Signal</keyword>
<keyword evidence="6 7" id="KW-0464">Manganese</keyword>
<evidence type="ECO:0000256" key="4">
    <source>
        <dbReference type="ARBA" id="ARBA00022525"/>
    </source>
</evidence>
<organism evidence="11 12">
    <name type="scientific">Apatococcus lobatus</name>
    <dbReference type="NCBI Taxonomy" id="904363"/>
    <lineage>
        <taxon>Eukaryota</taxon>
        <taxon>Viridiplantae</taxon>
        <taxon>Chlorophyta</taxon>
        <taxon>core chlorophytes</taxon>
        <taxon>Trebouxiophyceae</taxon>
        <taxon>Chlorellales</taxon>
        <taxon>Chlorellaceae</taxon>
        <taxon>Apatococcus</taxon>
    </lineage>
</organism>
<evidence type="ECO:0000256" key="5">
    <source>
        <dbReference type="ARBA" id="ARBA00022723"/>
    </source>
</evidence>
<dbReference type="GO" id="GO:0048046">
    <property type="term" value="C:apoplast"/>
    <property type="evidence" value="ECO:0007669"/>
    <property type="project" value="UniProtKB-SubCell"/>
</dbReference>
<keyword evidence="5 7" id="KW-0479">Metal-binding</keyword>
<feature type="signal peptide" evidence="9">
    <location>
        <begin position="1"/>
        <end position="21"/>
    </location>
</feature>
<gene>
    <name evidence="11" type="ORF">WJX74_007381</name>
</gene>
<dbReference type="PRINTS" id="PR00325">
    <property type="entry name" value="GERMIN"/>
</dbReference>
<evidence type="ECO:0000256" key="3">
    <source>
        <dbReference type="ARBA" id="ARBA00022523"/>
    </source>
</evidence>
<feature type="binding site" evidence="7">
    <location>
        <position position="97"/>
    </location>
    <ligand>
        <name>oxalate</name>
        <dbReference type="ChEBI" id="CHEBI:30623"/>
    </ligand>
</feature>
<feature type="binding site" evidence="8">
    <location>
        <position position="97"/>
    </location>
    <ligand>
        <name>Mn(2+)</name>
        <dbReference type="ChEBI" id="CHEBI:29035"/>
    </ligand>
</feature>
<feature type="binding site" evidence="8">
    <location>
        <position position="95"/>
    </location>
    <ligand>
        <name>Mn(2+)</name>
        <dbReference type="ChEBI" id="CHEBI:29035"/>
    </ligand>
</feature>
<dbReference type="EMBL" id="JALJOS010000023">
    <property type="protein sequence ID" value="KAK9825785.1"/>
    <property type="molecule type" value="Genomic_DNA"/>
</dbReference>
<dbReference type="InterPro" id="IPR006045">
    <property type="entry name" value="Cupin_1"/>
</dbReference>
<dbReference type="Proteomes" id="UP001438707">
    <property type="component" value="Unassembled WGS sequence"/>
</dbReference>
<feature type="domain" description="Cupin type-1" evidence="10">
    <location>
        <begin position="47"/>
        <end position="194"/>
    </location>
</feature>
<keyword evidence="12" id="KW-1185">Reference proteome</keyword>
<accession>A0AAW1QWW1</accession>
<evidence type="ECO:0000256" key="8">
    <source>
        <dbReference type="PIRSR" id="PIRSR601929-2"/>
    </source>
</evidence>
<feature type="binding site" evidence="8">
    <location>
        <position position="144"/>
    </location>
    <ligand>
        <name>Mn(2+)</name>
        <dbReference type="ChEBI" id="CHEBI:29035"/>
    </ligand>
</feature>
<evidence type="ECO:0000256" key="7">
    <source>
        <dbReference type="PIRSR" id="PIRSR601929-1"/>
    </source>
</evidence>
<dbReference type="GO" id="GO:0030145">
    <property type="term" value="F:manganese ion binding"/>
    <property type="evidence" value="ECO:0007669"/>
    <property type="project" value="UniProtKB-UniRule"/>
</dbReference>
<dbReference type="InterPro" id="IPR014710">
    <property type="entry name" value="RmlC-like_jellyroll"/>
</dbReference>
<comment type="similarity">
    <text evidence="2 9">Belongs to the germin family.</text>
</comment>
<sequence>MARVEQIVLTVALGLAVVCAAAPAPAPAAATAESTLASIPSSQFVYHPTTPALNTAVSGGGSSSQRLLAQWPALKGTGISQTAFNLNPCSLRPPHTHPYASGLLYATSANNLQVGFVMADGTSEPVVNNITTGASALFPQGLIHYQLNLDCQPASYTISYSSEEPETQTVVNGLLGLPRPALQAALGFSSGDFDLWQAQAPTSKFIQVADADCAARCGLSSNATVISFSTHN</sequence>
<dbReference type="InterPro" id="IPR011051">
    <property type="entry name" value="RmlC_Cupin_sf"/>
</dbReference>
<keyword evidence="3 9" id="KW-0052">Apoplast</keyword>
<evidence type="ECO:0000256" key="1">
    <source>
        <dbReference type="ARBA" id="ARBA00004271"/>
    </source>
</evidence>
<keyword evidence="4 9" id="KW-0964">Secreted</keyword>
<dbReference type="SMART" id="SM00835">
    <property type="entry name" value="Cupin_1"/>
    <property type="match status" value="1"/>
</dbReference>
<evidence type="ECO:0000256" key="9">
    <source>
        <dbReference type="RuleBase" id="RU366015"/>
    </source>
</evidence>
<evidence type="ECO:0000313" key="11">
    <source>
        <dbReference type="EMBL" id="KAK9825785.1"/>
    </source>
</evidence>
<dbReference type="Pfam" id="PF00190">
    <property type="entry name" value="Cupin_1"/>
    <property type="match status" value="1"/>
</dbReference>
<evidence type="ECO:0000313" key="12">
    <source>
        <dbReference type="Proteomes" id="UP001438707"/>
    </source>
</evidence>
<dbReference type="Gene3D" id="2.60.120.10">
    <property type="entry name" value="Jelly Rolls"/>
    <property type="match status" value="1"/>
</dbReference>
<name>A0AAW1QWW1_9CHLO</name>
<comment type="caution">
    <text evidence="11">The sequence shown here is derived from an EMBL/GenBank/DDBJ whole genome shotgun (WGS) entry which is preliminary data.</text>
</comment>
<comment type="subcellular location">
    <subcellularLocation>
        <location evidence="1 9">Secreted</location>
        <location evidence="1 9">Extracellular space</location>
        <location evidence="1 9">Apoplast</location>
    </subcellularLocation>
</comment>
<dbReference type="InterPro" id="IPR001929">
    <property type="entry name" value="Germin"/>
</dbReference>
<dbReference type="PANTHER" id="PTHR31238">
    <property type="entry name" value="GERMIN-LIKE PROTEIN SUBFAMILY 3 MEMBER 3"/>
    <property type="match status" value="1"/>
</dbReference>
<evidence type="ECO:0000256" key="2">
    <source>
        <dbReference type="ARBA" id="ARBA00007456"/>
    </source>
</evidence>